<dbReference type="GO" id="GO:0000149">
    <property type="term" value="F:SNARE binding"/>
    <property type="evidence" value="ECO:0007669"/>
    <property type="project" value="TreeGrafter"/>
</dbReference>
<keyword evidence="2" id="KW-0677">Repeat</keyword>
<accession>A0AAJ7TBI3</accession>
<dbReference type="GO" id="GO:0070382">
    <property type="term" value="C:exocytic vesicle"/>
    <property type="evidence" value="ECO:0007669"/>
    <property type="project" value="TreeGrafter"/>
</dbReference>
<comment type="similarity">
    <text evidence="1">Belongs to the synaptotagmin family.</text>
</comment>
<dbReference type="InterPro" id="IPR035892">
    <property type="entry name" value="C2_domain_sf"/>
</dbReference>
<dbReference type="KEGG" id="pmrn:116944945"/>
<sequence>MPPSAEASQDGLLIVVAVVFPVSCVTVAAMCLYCDLRRWFTSSDDGTSLERTSNPEPKGSNSIRVIQPDLKLSRSSSAVYLNRPSREDFERRFSMPAGDSLARVNVMQTNTSLLQSQMYYSSPDGSQYGSTNLLINSRRPSINSPLDPSQFNVDIYKQVQPLENVEESCPLGSINFCLLYEEELNILTVQIIQMRDLPAKEFGKPASFICTVSLLPDVSSLQSQVHHNTPNPIFMESFLFSVPLLELHRRTVLIKLFDVDRFSKKNIVGKIEQPLRDLLLDMKAPQHFLKKMKPCLNEEHGELSISLGYLPNAEKLTITVLQARNINAIQNGSQGLFVKLTVSVENEKYIKTKKIMQKQRDGSIEFNESVAFSYSSEQLAKTNLLFQVIQTSSGKKKVEVGRILFGKDSSEKILARWKVIMSGQPARAVWYKLSAPEVDPGSP</sequence>
<gene>
    <name evidence="6" type="primary">LOC116944945</name>
</gene>
<evidence type="ECO:0000259" key="4">
    <source>
        <dbReference type="PROSITE" id="PS50004"/>
    </source>
</evidence>
<feature type="domain" description="C2" evidence="4">
    <location>
        <begin position="299"/>
        <end position="431"/>
    </location>
</feature>
<dbReference type="SUPFAM" id="SSF49562">
    <property type="entry name" value="C2 domain (Calcium/lipid-binding domain, CaLB)"/>
    <property type="match status" value="2"/>
</dbReference>
<dbReference type="GO" id="GO:0005509">
    <property type="term" value="F:calcium ion binding"/>
    <property type="evidence" value="ECO:0007669"/>
    <property type="project" value="TreeGrafter"/>
</dbReference>
<keyword evidence="3" id="KW-0472">Membrane</keyword>
<name>A0AAJ7TBI3_PETMA</name>
<dbReference type="AlphaFoldDB" id="A0AAJ7TBI3"/>
<dbReference type="GO" id="GO:0005886">
    <property type="term" value="C:plasma membrane"/>
    <property type="evidence" value="ECO:0007669"/>
    <property type="project" value="TreeGrafter"/>
</dbReference>
<dbReference type="SMART" id="SM00239">
    <property type="entry name" value="C2"/>
    <property type="match status" value="2"/>
</dbReference>
<keyword evidence="5" id="KW-1185">Reference proteome</keyword>
<dbReference type="PRINTS" id="PR00399">
    <property type="entry name" value="SYNAPTOTAGMN"/>
</dbReference>
<reference evidence="6" key="1">
    <citation type="submission" date="2025-08" db="UniProtKB">
        <authorList>
            <consortium name="RefSeq"/>
        </authorList>
    </citation>
    <scope>IDENTIFICATION</scope>
    <source>
        <tissue evidence="6">Sperm</tissue>
    </source>
</reference>
<dbReference type="GO" id="GO:0017156">
    <property type="term" value="P:calcium-ion regulated exocytosis"/>
    <property type="evidence" value="ECO:0007669"/>
    <property type="project" value="TreeGrafter"/>
</dbReference>
<dbReference type="GO" id="GO:0001786">
    <property type="term" value="F:phosphatidylserine binding"/>
    <property type="evidence" value="ECO:0007669"/>
    <property type="project" value="TreeGrafter"/>
</dbReference>
<dbReference type="Proteomes" id="UP001318040">
    <property type="component" value="Chromosome 22"/>
</dbReference>
<dbReference type="GeneID" id="116944945"/>
<organism evidence="5 6">
    <name type="scientific">Petromyzon marinus</name>
    <name type="common">Sea lamprey</name>
    <dbReference type="NCBI Taxonomy" id="7757"/>
    <lineage>
        <taxon>Eukaryota</taxon>
        <taxon>Metazoa</taxon>
        <taxon>Chordata</taxon>
        <taxon>Craniata</taxon>
        <taxon>Vertebrata</taxon>
        <taxon>Cyclostomata</taxon>
        <taxon>Hyperoartia</taxon>
        <taxon>Petromyzontiformes</taxon>
        <taxon>Petromyzontidae</taxon>
        <taxon>Petromyzon</taxon>
    </lineage>
</organism>
<evidence type="ECO:0000256" key="3">
    <source>
        <dbReference type="SAM" id="Phobius"/>
    </source>
</evidence>
<dbReference type="InterPro" id="IPR000008">
    <property type="entry name" value="C2_dom"/>
</dbReference>
<dbReference type="GO" id="GO:0005544">
    <property type="term" value="F:calcium-dependent phospholipid binding"/>
    <property type="evidence" value="ECO:0007669"/>
    <property type="project" value="TreeGrafter"/>
</dbReference>
<evidence type="ECO:0000256" key="2">
    <source>
        <dbReference type="ARBA" id="ARBA00022737"/>
    </source>
</evidence>
<keyword evidence="3" id="KW-1133">Transmembrane helix</keyword>
<dbReference type="PROSITE" id="PS50004">
    <property type="entry name" value="C2"/>
    <property type="match status" value="2"/>
</dbReference>
<protein>
    <submittedName>
        <fullName evidence="6">Synaptotagmin-2-like</fullName>
    </submittedName>
</protein>
<dbReference type="Gene3D" id="2.60.40.150">
    <property type="entry name" value="C2 domain"/>
    <property type="match status" value="2"/>
</dbReference>
<dbReference type="PANTHER" id="PTHR10024">
    <property type="entry name" value="SYNAPTOTAGMIN"/>
    <property type="match status" value="1"/>
</dbReference>
<feature type="domain" description="C2" evidence="4">
    <location>
        <begin position="170"/>
        <end position="288"/>
    </location>
</feature>
<dbReference type="PANTHER" id="PTHR10024:SF348">
    <property type="entry name" value="SYNAPTOTAGMIN-17"/>
    <property type="match status" value="1"/>
</dbReference>
<dbReference type="InterPro" id="IPR001565">
    <property type="entry name" value="Synaptotagmin"/>
</dbReference>
<feature type="transmembrane region" description="Helical" evidence="3">
    <location>
        <begin position="12"/>
        <end position="33"/>
    </location>
</feature>
<dbReference type="Pfam" id="PF00168">
    <property type="entry name" value="C2"/>
    <property type="match status" value="2"/>
</dbReference>
<evidence type="ECO:0000313" key="6">
    <source>
        <dbReference type="RefSeq" id="XP_032814812.1"/>
    </source>
</evidence>
<keyword evidence="3" id="KW-0812">Transmembrane</keyword>
<evidence type="ECO:0000256" key="1">
    <source>
        <dbReference type="ARBA" id="ARBA00006996"/>
    </source>
</evidence>
<evidence type="ECO:0000313" key="5">
    <source>
        <dbReference type="Proteomes" id="UP001318040"/>
    </source>
</evidence>
<proteinExistence type="inferred from homology"/>
<dbReference type="RefSeq" id="XP_032814812.1">
    <property type="nucleotide sequence ID" value="XM_032958921.1"/>
</dbReference>
<dbReference type="GO" id="GO:0030276">
    <property type="term" value="F:clathrin binding"/>
    <property type="evidence" value="ECO:0007669"/>
    <property type="project" value="TreeGrafter"/>
</dbReference>